<evidence type="ECO:0000313" key="3">
    <source>
        <dbReference type="Proteomes" id="UP001163064"/>
    </source>
</evidence>
<dbReference type="RefSeq" id="WP_266605828.1">
    <property type="nucleotide sequence ID" value="NZ_JAPHNL010000337.1"/>
</dbReference>
<keyword evidence="1" id="KW-0812">Transmembrane</keyword>
<sequence length="230" mass="23772">MLTPLFIARLAARDRVRARTAASVPALLTFLVSLGALGVLVLVVYDTALLYNLGRLGERLPIAFGAAAVLAAARLTAARLSTRSAPGLAVTFLQRALRHWLALFFVPALAVRYGVMFGTPCLAAVAGLVPAAAAGGYAVRDTLAMDTAHGSKDGTGARHERLLLLTLVLRLGCAVLVGAGAAYAVTLLMPTTYYEATLLPAAAAFLATAITTCGLLDATGRRAVLTGRDA</sequence>
<dbReference type="EMBL" id="JAPHNL010000337">
    <property type="protein sequence ID" value="MCX3064241.1"/>
    <property type="molecule type" value="Genomic_DNA"/>
</dbReference>
<keyword evidence="1" id="KW-0472">Membrane</keyword>
<evidence type="ECO:0000313" key="2">
    <source>
        <dbReference type="EMBL" id="MCX3064241.1"/>
    </source>
</evidence>
<name>A0ABT3U4J7_9ACTN</name>
<feature type="transmembrane region" description="Helical" evidence="1">
    <location>
        <begin position="97"/>
        <end position="116"/>
    </location>
</feature>
<reference evidence="2" key="1">
    <citation type="submission" date="2022-10" db="EMBL/GenBank/DDBJ databases">
        <title>Streptomyces beihaiensis sp. nov., a chitin degrading actinobacterium, isolated from shrimp pond soil.</title>
        <authorList>
            <person name="Xie J."/>
            <person name="Shen N."/>
        </authorList>
    </citation>
    <scope>NUCLEOTIDE SEQUENCE</scope>
    <source>
        <strain evidence="2">GXMU-J5</strain>
    </source>
</reference>
<gene>
    <name evidence="2" type="ORF">OFY01_31720</name>
</gene>
<accession>A0ABT3U4J7</accession>
<organism evidence="2 3">
    <name type="scientific">Streptomyces beihaiensis</name>
    <dbReference type="NCBI Taxonomy" id="2984495"/>
    <lineage>
        <taxon>Bacteria</taxon>
        <taxon>Bacillati</taxon>
        <taxon>Actinomycetota</taxon>
        <taxon>Actinomycetes</taxon>
        <taxon>Kitasatosporales</taxon>
        <taxon>Streptomycetaceae</taxon>
        <taxon>Streptomyces</taxon>
    </lineage>
</organism>
<comment type="caution">
    <text evidence="2">The sequence shown here is derived from an EMBL/GenBank/DDBJ whole genome shotgun (WGS) entry which is preliminary data.</text>
</comment>
<feature type="transmembrane region" description="Helical" evidence="1">
    <location>
        <begin position="161"/>
        <end position="185"/>
    </location>
</feature>
<keyword evidence="1" id="KW-1133">Transmembrane helix</keyword>
<feature type="transmembrane region" description="Helical" evidence="1">
    <location>
        <begin position="21"/>
        <end position="45"/>
    </location>
</feature>
<evidence type="ECO:0000256" key="1">
    <source>
        <dbReference type="SAM" id="Phobius"/>
    </source>
</evidence>
<proteinExistence type="predicted"/>
<protein>
    <submittedName>
        <fullName evidence="2">Uncharacterized protein</fullName>
    </submittedName>
</protein>
<feature type="transmembrane region" description="Helical" evidence="1">
    <location>
        <begin position="122"/>
        <end position="140"/>
    </location>
</feature>
<dbReference type="Proteomes" id="UP001163064">
    <property type="component" value="Unassembled WGS sequence"/>
</dbReference>
<feature type="transmembrane region" description="Helical" evidence="1">
    <location>
        <begin position="197"/>
        <end position="218"/>
    </location>
</feature>
<feature type="transmembrane region" description="Helical" evidence="1">
    <location>
        <begin position="60"/>
        <end position="77"/>
    </location>
</feature>
<keyword evidence="3" id="KW-1185">Reference proteome</keyword>